<name>A0A328AR72_9CAUL</name>
<keyword evidence="2" id="KW-1185">Reference proteome</keyword>
<evidence type="ECO:0000313" key="1">
    <source>
        <dbReference type="EMBL" id="RAK56014.1"/>
    </source>
</evidence>
<dbReference type="SUPFAM" id="SSF46785">
    <property type="entry name" value="Winged helix' DNA-binding domain"/>
    <property type="match status" value="1"/>
</dbReference>
<proteinExistence type="predicted"/>
<organism evidence="1 2">
    <name type="scientific">Phenylobacterium soli</name>
    <dbReference type="NCBI Taxonomy" id="2170551"/>
    <lineage>
        <taxon>Bacteria</taxon>
        <taxon>Pseudomonadati</taxon>
        <taxon>Pseudomonadota</taxon>
        <taxon>Alphaproteobacteria</taxon>
        <taxon>Caulobacterales</taxon>
        <taxon>Caulobacteraceae</taxon>
        <taxon>Phenylobacterium</taxon>
    </lineage>
</organism>
<dbReference type="Gene3D" id="1.10.10.10">
    <property type="entry name" value="Winged helix-like DNA-binding domain superfamily/Winged helix DNA-binding domain"/>
    <property type="match status" value="1"/>
</dbReference>
<dbReference type="OrthoDB" id="7549698at2"/>
<evidence type="ECO:0000313" key="2">
    <source>
        <dbReference type="Proteomes" id="UP000249254"/>
    </source>
</evidence>
<gene>
    <name evidence="1" type="ORF">DJ017_16605</name>
</gene>
<dbReference type="InterPro" id="IPR036390">
    <property type="entry name" value="WH_DNA-bd_sf"/>
</dbReference>
<dbReference type="InterPro" id="IPR036388">
    <property type="entry name" value="WH-like_DNA-bd_sf"/>
</dbReference>
<dbReference type="RefSeq" id="WP_111529762.1">
    <property type="nucleotide sequence ID" value="NZ_JBHRSG010000003.1"/>
</dbReference>
<reference evidence="2" key="1">
    <citation type="submission" date="2018-05" db="EMBL/GenBank/DDBJ databases">
        <authorList>
            <person name="Li X."/>
        </authorList>
    </citation>
    <scope>NUCLEOTIDE SEQUENCE [LARGE SCALE GENOMIC DNA]</scope>
    <source>
        <strain evidence="2">LX32</strain>
    </source>
</reference>
<dbReference type="AlphaFoldDB" id="A0A328AR72"/>
<comment type="caution">
    <text evidence="1">The sequence shown here is derived from an EMBL/GenBank/DDBJ whole genome shotgun (WGS) entry which is preliminary data.</text>
</comment>
<dbReference type="EMBL" id="QFYQ01000001">
    <property type="protein sequence ID" value="RAK56014.1"/>
    <property type="molecule type" value="Genomic_DNA"/>
</dbReference>
<protein>
    <recommendedName>
        <fullName evidence="3">HTH iclR-type domain-containing protein</fullName>
    </recommendedName>
</protein>
<evidence type="ECO:0008006" key="3">
    <source>
        <dbReference type="Google" id="ProtNLM"/>
    </source>
</evidence>
<sequence length="321" mass="34821">MGGSTPGPHAGAAPQLWRIGRASLGFLVDTFSMSRGGAGDIVDPLLLTIIVDSNLAPFNQDPELTARYATLDDPPPDELRRPVSVNAIAASLRMPYETVRRRVTRLIELGAVQATPKGVVVPAGTLHNPFYDIVATARYERMKRLYFEIKALGGLAGLDVRPPEAPRHERAPVRLANRQLSEYSLRVIDGFMRRLGDPVTGLILLEMAHANAEHLSASETAYEGPMSDDKRRPIRALTLAKRVGLPPETVRRHVAKLEQHGFCRKVEGGLLAALEQLGQGGSGEHGLMNNLTNLHRMLVRLAALGVLAFWDDEAATACAAG</sequence>
<accession>A0A328AR72</accession>
<dbReference type="Proteomes" id="UP000249254">
    <property type="component" value="Unassembled WGS sequence"/>
</dbReference>